<dbReference type="Gene3D" id="1.10.443.10">
    <property type="entry name" value="Intergrase catalytic core"/>
    <property type="match status" value="1"/>
</dbReference>
<dbReference type="PANTHER" id="PTHR30349:SF64">
    <property type="entry name" value="PROPHAGE INTEGRASE INTD-RELATED"/>
    <property type="match status" value="1"/>
</dbReference>
<evidence type="ECO:0000256" key="5">
    <source>
        <dbReference type="PROSITE-ProRule" id="PRU01248"/>
    </source>
</evidence>
<dbReference type="InterPro" id="IPR011010">
    <property type="entry name" value="DNA_brk_join_enz"/>
</dbReference>
<comment type="caution">
    <text evidence="8">The sequence shown here is derived from an EMBL/GenBank/DDBJ whole genome shotgun (WGS) entry which is preliminary data.</text>
</comment>
<comment type="similarity">
    <text evidence="1">Belongs to the 'phage' integrase family.</text>
</comment>
<evidence type="ECO:0000259" key="7">
    <source>
        <dbReference type="PROSITE" id="PS51900"/>
    </source>
</evidence>
<dbReference type="InterPro" id="IPR013762">
    <property type="entry name" value="Integrase-like_cat_sf"/>
</dbReference>
<keyword evidence="4" id="KW-0233">DNA recombination</keyword>
<keyword evidence="2" id="KW-0229">DNA integration</keyword>
<organism evidence="8 9">
    <name type="scientific">Devosia marina</name>
    <dbReference type="NCBI Taxonomy" id="2683198"/>
    <lineage>
        <taxon>Bacteria</taxon>
        <taxon>Pseudomonadati</taxon>
        <taxon>Pseudomonadota</taxon>
        <taxon>Alphaproteobacteria</taxon>
        <taxon>Hyphomicrobiales</taxon>
        <taxon>Devosiaceae</taxon>
        <taxon>Devosia</taxon>
    </lineage>
</organism>
<sequence length="413" mass="46687">MTYKFTFCSILRNNNNNCLIMADIRKRKGRSGVGWQVRYKEPVSGHIRYKSFARRMDADAFVATLGHHDFLHDRDTVTISEAASRWLDVCENTGRKGREPVEGSTLRKYREHVEIIAARIGNVRLNQLTPVTCDEFRDSLLRDFSRKYAKKILTSFKSILAQARTDGRLRSDPAESTAILISQRHEKQEDMAIPSLAEVRALLAKAQELRHSTNRQTAKAWARYEPFFLVLAYSGMRPCEVIGLPWRDVNFEKRTITVSQDATETREIGLPKSASSYRTIHMPDLVIDALRAWKAHCPHSELDLVFPTGTGMVESHGNITNRGWYVLQRACGIVDSAGRPRYPLKSLRHVRASLEIHSGATPKEVQALMGHSSVKITFDVYGHLFSDHTHLRAERANIIAAQLSACGEFVASA</sequence>
<dbReference type="PANTHER" id="PTHR30349">
    <property type="entry name" value="PHAGE INTEGRASE-RELATED"/>
    <property type="match status" value="1"/>
</dbReference>
<evidence type="ECO:0000256" key="3">
    <source>
        <dbReference type="ARBA" id="ARBA00023125"/>
    </source>
</evidence>
<evidence type="ECO:0000313" key="9">
    <source>
        <dbReference type="Proteomes" id="UP000438106"/>
    </source>
</evidence>
<dbReference type="RefSeq" id="WP_157290613.1">
    <property type="nucleotide sequence ID" value="NZ_WQRF01000003.1"/>
</dbReference>
<dbReference type="CDD" id="cd01189">
    <property type="entry name" value="INT_ICEBs1_C_like"/>
    <property type="match status" value="1"/>
</dbReference>
<accession>A0A7X3FSI0</accession>
<dbReference type="AlphaFoldDB" id="A0A7X3FSI0"/>
<evidence type="ECO:0000259" key="6">
    <source>
        <dbReference type="PROSITE" id="PS51898"/>
    </source>
</evidence>
<dbReference type="SUPFAM" id="SSF56349">
    <property type="entry name" value="DNA breaking-rejoining enzymes"/>
    <property type="match status" value="1"/>
</dbReference>
<dbReference type="GO" id="GO:0006310">
    <property type="term" value="P:DNA recombination"/>
    <property type="evidence" value="ECO:0007669"/>
    <property type="project" value="UniProtKB-KW"/>
</dbReference>
<dbReference type="EMBL" id="WQRF01000003">
    <property type="protein sequence ID" value="MVS99805.1"/>
    <property type="molecule type" value="Genomic_DNA"/>
</dbReference>
<dbReference type="InterPro" id="IPR002104">
    <property type="entry name" value="Integrase_catalytic"/>
</dbReference>
<dbReference type="PROSITE" id="PS51900">
    <property type="entry name" value="CB"/>
    <property type="match status" value="1"/>
</dbReference>
<protein>
    <submittedName>
        <fullName evidence="8">Tyrosine-type recombinase/integrase</fullName>
    </submittedName>
</protein>
<evidence type="ECO:0000256" key="2">
    <source>
        <dbReference type="ARBA" id="ARBA00022908"/>
    </source>
</evidence>
<dbReference type="InterPro" id="IPR010998">
    <property type="entry name" value="Integrase_recombinase_N"/>
</dbReference>
<dbReference type="Proteomes" id="UP000438106">
    <property type="component" value="Unassembled WGS sequence"/>
</dbReference>
<evidence type="ECO:0000313" key="8">
    <source>
        <dbReference type="EMBL" id="MVS99805.1"/>
    </source>
</evidence>
<dbReference type="PROSITE" id="PS51898">
    <property type="entry name" value="TYR_RECOMBINASE"/>
    <property type="match status" value="1"/>
</dbReference>
<reference evidence="8 9" key="1">
    <citation type="submission" date="2019-12" db="EMBL/GenBank/DDBJ databases">
        <title>Devosia maris sp. nov., isolated from the deep seawater.</title>
        <authorList>
            <person name="Liu Y."/>
        </authorList>
    </citation>
    <scope>NUCLEOTIDE SEQUENCE [LARGE SCALE GENOMIC DNA]</scope>
    <source>
        <strain evidence="8 9">L53-10-65</strain>
    </source>
</reference>
<name>A0A7X3FSI0_9HYPH</name>
<evidence type="ECO:0000256" key="4">
    <source>
        <dbReference type="ARBA" id="ARBA00023172"/>
    </source>
</evidence>
<feature type="domain" description="Tyr recombinase" evidence="6">
    <location>
        <begin position="189"/>
        <end position="396"/>
    </location>
</feature>
<keyword evidence="9" id="KW-1185">Reference proteome</keyword>
<keyword evidence="3 5" id="KW-0238">DNA-binding</keyword>
<proteinExistence type="inferred from homology"/>
<dbReference type="GO" id="GO:0003677">
    <property type="term" value="F:DNA binding"/>
    <property type="evidence" value="ECO:0007669"/>
    <property type="project" value="UniProtKB-UniRule"/>
</dbReference>
<dbReference type="InterPro" id="IPR044068">
    <property type="entry name" value="CB"/>
</dbReference>
<dbReference type="GO" id="GO:0015074">
    <property type="term" value="P:DNA integration"/>
    <property type="evidence" value="ECO:0007669"/>
    <property type="project" value="UniProtKB-KW"/>
</dbReference>
<dbReference type="InterPro" id="IPR050090">
    <property type="entry name" value="Tyrosine_recombinase_XerCD"/>
</dbReference>
<evidence type="ECO:0000256" key="1">
    <source>
        <dbReference type="ARBA" id="ARBA00008857"/>
    </source>
</evidence>
<gene>
    <name evidence="8" type="ORF">GO014_12300</name>
</gene>
<dbReference type="Gene3D" id="1.10.150.130">
    <property type="match status" value="1"/>
</dbReference>
<feature type="domain" description="Core-binding (CB)" evidence="7">
    <location>
        <begin position="77"/>
        <end position="164"/>
    </location>
</feature>
<dbReference type="Pfam" id="PF00589">
    <property type="entry name" value="Phage_integrase"/>
    <property type="match status" value="1"/>
</dbReference>